<name>A0A066WCV0_TILAU</name>
<dbReference type="InParanoid" id="A0A066WCV0"/>
<feature type="compositionally biased region" description="Basic residues" evidence="5">
    <location>
        <begin position="780"/>
        <end position="789"/>
    </location>
</feature>
<feature type="region of interest" description="Disordered" evidence="5">
    <location>
        <begin position="766"/>
        <end position="789"/>
    </location>
</feature>
<feature type="domain" description="Chromatin assembly factor 1 subunit A dimerization" evidence="6">
    <location>
        <begin position="640"/>
        <end position="712"/>
    </location>
</feature>
<evidence type="ECO:0000256" key="3">
    <source>
        <dbReference type="ARBA" id="ARBA00023204"/>
    </source>
</evidence>
<feature type="compositionally biased region" description="Basic and acidic residues" evidence="5">
    <location>
        <begin position="408"/>
        <end position="495"/>
    </location>
</feature>
<protein>
    <recommendedName>
        <fullName evidence="6">Chromatin assembly factor 1 subunit A dimerization domain-containing protein</fullName>
    </recommendedName>
</protein>
<dbReference type="PANTHER" id="PTHR15272">
    <property type="entry name" value="CHROMATIN ASSEMBLY FACTOR 1 SUBUNIT A CAF-1 SUBUNIT A"/>
    <property type="match status" value="1"/>
</dbReference>
<gene>
    <name evidence="7" type="ORF">K437DRAFT_255453</name>
</gene>
<proteinExistence type="predicted"/>
<feature type="compositionally biased region" description="Polar residues" evidence="5">
    <location>
        <begin position="331"/>
        <end position="340"/>
    </location>
</feature>
<dbReference type="PANTHER" id="PTHR15272:SF0">
    <property type="entry name" value="CHROMATIN ASSEMBLY FACTOR 1 SUBUNIT A"/>
    <property type="match status" value="1"/>
</dbReference>
<dbReference type="HOGENOM" id="CLU_012467_0_0_1"/>
<feature type="region of interest" description="Disordered" evidence="5">
    <location>
        <begin position="331"/>
        <end position="525"/>
    </location>
</feature>
<dbReference type="OMA" id="KGPCWES"/>
<dbReference type="OrthoDB" id="440676at2759"/>
<feature type="compositionally biased region" description="Basic and acidic residues" evidence="5">
    <location>
        <begin position="508"/>
        <end position="525"/>
    </location>
</feature>
<dbReference type="GO" id="GO:0006281">
    <property type="term" value="P:DNA repair"/>
    <property type="evidence" value="ECO:0007669"/>
    <property type="project" value="UniProtKB-KW"/>
</dbReference>
<feature type="region of interest" description="Disordered" evidence="5">
    <location>
        <begin position="1"/>
        <end position="66"/>
    </location>
</feature>
<dbReference type="GO" id="GO:0006334">
    <property type="term" value="P:nucleosome assembly"/>
    <property type="evidence" value="ECO:0007669"/>
    <property type="project" value="TreeGrafter"/>
</dbReference>
<dbReference type="InterPro" id="IPR022043">
    <property type="entry name" value="CAF1A_DD"/>
</dbReference>
<evidence type="ECO:0000256" key="5">
    <source>
        <dbReference type="SAM" id="MobiDB-lite"/>
    </source>
</evidence>
<feature type="compositionally biased region" description="Basic and acidic residues" evidence="5">
    <location>
        <begin position="341"/>
        <end position="353"/>
    </location>
</feature>
<feature type="compositionally biased region" description="Basic and acidic residues" evidence="5">
    <location>
        <begin position="285"/>
        <end position="297"/>
    </location>
</feature>
<dbReference type="GO" id="GO:0005634">
    <property type="term" value="C:nucleus"/>
    <property type="evidence" value="ECO:0007669"/>
    <property type="project" value="UniProtKB-SubCell"/>
</dbReference>
<reference evidence="7 8" key="1">
    <citation type="submission" date="2014-05" db="EMBL/GenBank/DDBJ databases">
        <title>Draft genome sequence of a rare smut relative, Tilletiaria anomala UBC 951.</title>
        <authorList>
            <consortium name="DOE Joint Genome Institute"/>
            <person name="Toome M."/>
            <person name="Kuo A."/>
            <person name="Henrissat B."/>
            <person name="Lipzen A."/>
            <person name="Tritt A."/>
            <person name="Yoshinaga Y."/>
            <person name="Zane M."/>
            <person name="Barry K."/>
            <person name="Grigoriev I.V."/>
            <person name="Spatafora J.W."/>
            <person name="Aimea M.C."/>
        </authorList>
    </citation>
    <scope>NUCLEOTIDE SEQUENCE [LARGE SCALE GENOMIC DNA]</scope>
    <source>
        <strain evidence="7 8">UBC 951</strain>
    </source>
</reference>
<evidence type="ECO:0000313" key="7">
    <source>
        <dbReference type="EMBL" id="KDN48894.1"/>
    </source>
</evidence>
<comment type="caution">
    <text evidence="7">The sequence shown here is derived from an EMBL/GenBank/DDBJ whole genome shotgun (WGS) entry which is preliminary data.</text>
</comment>
<organism evidence="7 8">
    <name type="scientific">Tilletiaria anomala (strain ATCC 24038 / CBS 436.72 / UBC 951)</name>
    <dbReference type="NCBI Taxonomy" id="1037660"/>
    <lineage>
        <taxon>Eukaryota</taxon>
        <taxon>Fungi</taxon>
        <taxon>Dikarya</taxon>
        <taxon>Basidiomycota</taxon>
        <taxon>Ustilaginomycotina</taxon>
        <taxon>Exobasidiomycetes</taxon>
        <taxon>Georgefischeriales</taxon>
        <taxon>Tilletiariaceae</taxon>
        <taxon>Tilletiaria</taxon>
    </lineage>
</organism>
<sequence length="956" mass="105981">MTGVMAESDLNKLSQQPKTKGDSKTKMKKAKANTDSNKRALFVDNDGDADTKANSKRPRTATAGSAVSEGSLVAYENGRLVMKQKAMPWAMCHETLQGLLDASIMLANQQVLQKWPDSLLYLVGLLAQDSDQSIVPLSKCIQERVACGQMLDKSADNVEEYLPCSWIQNALNRIAERVNYGLESKDIVAVSDAWGTSPIVPAALQIWCWEMKDTSNLPPEMQQRLQARRQERSNAKQESLAAFLALERRDQDTLLLGKKRAVLIHGMHTPTIKRPPASSGSSTHNTEKLKATGKRKNDTKAIEVALLESSDVEDIAPAAVTPLNSCVSESTEVQGNVKAQQQKETEQARHDDEQSSASDDESSDADSEDCDDSARPSPIGKPPSVAEKEKGKKGSKAQKLNSSLKPADGGKAEEGQKPDAESKAKDKEERAMLRAQKEQEKEEKAKLREQKRSERETEDKVKAEKKAERQAAKAEKQRLEDEKQAEKEKKVKEQARAANFFASFLKKQNPEDKASAPKAPETPKTDFDKTFLPCIIKNLAPINRFNNDLGRDITTEVCSGAYGGTQPGELLADFRSRLPLPLRQRQTKAPLNVRRGFQPDTSVREVMHLVRESDVLGDVAAEKARKGLAKLRSRRRVPIKLLQFHSDRRPGWYGTWTRSTKIIGPRTPFGQDSVQLDYSLDSDAEWEDEAGIEGEDLMELEEEEAEMTGSDSDSDMEDWLDDDMVLEDLPEDEEEDDNDVISLEELCRPGGGTSISPLWARKAPSKQLAGAAGRGTVGPNKKKGKKRRQLGKRFDSKLIPFSAGPHWETTLGTASYSSFKPYQIEFLNDAYPGLDPFTFGAGVKETVVARPEASDFTAPAEVDKVTTAAPGAKKPVAAPKAPFPETHTANFVRAMQGTKERYRLSKNLLVAELHEHFAESIGKWITKRAIEFKLDEVAIKPKGKAWQAKPEYQKYL</sequence>
<feature type="region of interest" description="Disordered" evidence="5">
    <location>
        <begin position="266"/>
        <end position="297"/>
    </location>
</feature>
<keyword evidence="4" id="KW-0539">Nucleus</keyword>
<keyword evidence="2" id="KW-0227">DNA damage</keyword>
<evidence type="ECO:0000256" key="1">
    <source>
        <dbReference type="ARBA" id="ARBA00004123"/>
    </source>
</evidence>
<evidence type="ECO:0000256" key="2">
    <source>
        <dbReference type="ARBA" id="ARBA00022763"/>
    </source>
</evidence>
<evidence type="ECO:0000259" key="6">
    <source>
        <dbReference type="Pfam" id="PF12253"/>
    </source>
</evidence>
<dbReference type="STRING" id="1037660.A0A066WCV0"/>
<keyword evidence="8" id="KW-1185">Reference proteome</keyword>
<dbReference type="GO" id="GO:0033186">
    <property type="term" value="C:CAF-1 complex"/>
    <property type="evidence" value="ECO:0007669"/>
    <property type="project" value="TreeGrafter"/>
</dbReference>
<comment type="subcellular location">
    <subcellularLocation>
        <location evidence="1">Nucleus</location>
    </subcellularLocation>
</comment>
<dbReference type="Proteomes" id="UP000027361">
    <property type="component" value="Unassembled WGS sequence"/>
</dbReference>
<dbReference type="Pfam" id="PF12253">
    <property type="entry name" value="CAF1A_dimeriz"/>
    <property type="match status" value="1"/>
</dbReference>
<accession>A0A066WCV0</accession>
<evidence type="ECO:0000256" key="4">
    <source>
        <dbReference type="ARBA" id="ARBA00023242"/>
    </source>
</evidence>
<feature type="compositionally biased region" description="Acidic residues" evidence="5">
    <location>
        <begin position="358"/>
        <end position="371"/>
    </location>
</feature>
<evidence type="ECO:0000313" key="8">
    <source>
        <dbReference type="Proteomes" id="UP000027361"/>
    </source>
</evidence>
<keyword evidence="3" id="KW-0234">DNA repair</keyword>
<dbReference type="GeneID" id="25264153"/>
<dbReference type="EMBL" id="JMSN01000023">
    <property type="protein sequence ID" value="KDN48894.1"/>
    <property type="molecule type" value="Genomic_DNA"/>
</dbReference>
<dbReference type="AlphaFoldDB" id="A0A066WCV0"/>
<dbReference type="RefSeq" id="XP_013244260.1">
    <property type="nucleotide sequence ID" value="XM_013388806.1"/>
</dbReference>